<dbReference type="InterPro" id="IPR006068">
    <property type="entry name" value="ATPase_P-typ_cation-transptr_C"/>
</dbReference>
<dbReference type="Gene3D" id="3.40.50.1000">
    <property type="entry name" value="HAD superfamily/HAD-like"/>
    <property type="match status" value="1"/>
</dbReference>
<dbReference type="InterPro" id="IPR050510">
    <property type="entry name" value="Cation_transp_ATPase_P-type"/>
</dbReference>
<dbReference type="Pfam" id="PF00690">
    <property type="entry name" value="Cation_ATPase_N"/>
    <property type="match status" value="1"/>
</dbReference>
<dbReference type="InterPro" id="IPR023298">
    <property type="entry name" value="ATPase_P-typ_TM_dom_sf"/>
</dbReference>
<dbReference type="InterPro" id="IPR004014">
    <property type="entry name" value="ATPase_P-typ_cation-transptr_N"/>
</dbReference>
<evidence type="ECO:0000256" key="7">
    <source>
        <dbReference type="ARBA" id="ARBA00022967"/>
    </source>
</evidence>
<dbReference type="SMART" id="SM00831">
    <property type="entry name" value="Cation_ATPase_N"/>
    <property type="match status" value="1"/>
</dbReference>
<feature type="transmembrane region" description="Helical" evidence="10">
    <location>
        <begin position="246"/>
        <end position="264"/>
    </location>
</feature>
<dbReference type="Gene3D" id="2.70.150.10">
    <property type="entry name" value="Calcium-transporting ATPase, cytoplasmic transduction domain A"/>
    <property type="match status" value="1"/>
</dbReference>
<accession>A0A1H5MZZ0</accession>
<feature type="domain" description="Cation-transporting P-type ATPase N-terminal" evidence="11">
    <location>
        <begin position="4"/>
        <end position="78"/>
    </location>
</feature>
<evidence type="ECO:0000259" key="11">
    <source>
        <dbReference type="SMART" id="SM00831"/>
    </source>
</evidence>
<feature type="transmembrane region" description="Helical" evidence="10">
    <location>
        <begin position="681"/>
        <end position="702"/>
    </location>
</feature>
<dbReference type="PROSITE" id="PS00154">
    <property type="entry name" value="ATPASE_E1_E2"/>
    <property type="match status" value="1"/>
</dbReference>
<dbReference type="SFLD" id="SFLDS00003">
    <property type="entry name" value="Haloacid_Dehalogenase"/>
    <property type="match status" value="1"/>
</dbReference>
<dbReference type="PANTHER" id="PTHR43294">
    <property type="entry name" value="SODIUM/POTASSIUM-TRANSPORTING ATPASE SUBUNIT ALPHA"/>
    <property type="match status" value="1"/>
</dbReference>
<feature type="transmembrane region" description="Helical" evidence="10">
    <location>
        <begin position="51"/>
        <end position="76"/>
    </location>
</feature>
<evidence type="ECO:0000256" key="5">
    <source>
        <dbReference type="ARBA" id="ARBA00022741"/>
    </source>
</evidence>
<dbReference type="PRINTS" id="PR00119">
    <property type="entry name" value="CATATPASE"/>
</dbReference>
<dbReference type="InterPro" id="IPR001757">
    <property type="entry name" value="P_typ_ATPase"/>
</dbReference>
<dbReference type="GO" id="GO:0005524">
    <property type="term" value="F:ATP binding"/>
    <property type="evidence" value="ECO:0007669"/>
    <property type="project" value="UniProtKB-KW"/>
</dbReference>
<evidence type="ECO:0000313" key="12">
    <source>
        <dbReference type="EMBL" id="SEE94922.1"/>
    </source>
</evidence>
<feature type="transmembrane region" description="Helical" evidence="10">
    <location>
        <begin position="714"/>
        <end position="733"/>
    </location>
</feature>
<feature type="transmembrane region" description="Helical" evidence="10">
    <location>
        <begin position="82"/>
        <end position="101"/>
    </location>
</feature>
<evidence type="ECO:0000256" key="6">
    <source>
        <dbReference type="ARBA" id="ARBA00022840"/>
    </source>
</evidence>
<evidence type="ECO:0000256" key="3">
    <source>
        <dbReference type="ARBA" id="ARBA00022475"/>
    </source>
</evidence>
<dbReference type="Gene3D" id="1.20.1110.10">
    <property type="entry name" value="Calcium-transporting ATPase, transmembrane domain"/>
    <property type="match status" value="1"/>
</dbReference>
<sequence length="882" mass="97300">MINNAHSLTTNEVISRLEVDPRIGLTSAEAEERLLKYGKNRLEKTRPKRTWLIFLEQFLDPVIYVLGGATLLAFLFNEILEGFAVLVVILITASIGFFMEWQAVRSVEALQKLVETFANVLRDGQERHLNLQFLVPGDIILLKAGDVVPADARLLEEQSLAVKEAALTGESNQVDKHTASLEESTVLAERANMLFKGTIISRGSGKAVVTATGDVTVLGEISKLTRQATKVRTPLERKLSRLSHKLIWLTIILAVMIAVTGYLQGEDLLLMIETGIALAVAAIPEGLPIVATIALARGMLKLSHRKVVIKKLEAVETLGATGIICTDKTGTLTENKMAVHRVLLMDADFGPEEWCEKSTAESMLLKENFRDLLKVAVLCNNSKREEGKLVGDPVEVGLLNFSNEIEFDEENIREEYPRIREVPFDADIKKMATIHTNKDECYIAVKGAFESLIESCEYILKEDGSKTAFSDKQGWAEKVNFLAASGMRVLAFASAHSKEPPRENAIFSNLVFIGVTAFLDPPRSDIRQAIATYRNAGIKVVMITGDHPDTARKIGEEIGLLSSAEDRQEVVHGGDLPEYDKMSAAKEEQVLQASIFARMAPKQKLDLVNLYQKNNQVVGMLGDGVNDAPALKKADIGIAMGIRGTEAAKEVADVILMDDKFTSTELAIRQGRTIFENIRQFVVFLLSCNLAEIISVGAASMVNLPMPLLPLQILFLNLVTDVFPALALGMGRGDKKVMEQPPRDPKEAILTHKLWLSIVVFGLTITTAVIGITVYAWHYKEYSLLEVNNMAFYTLIFAQLLNVFNLPKKERSFFVNEVTTNEWIWAALAFSLLILVVVYHIPVVAEVLNLVPLNLEQILTIGAFGIAGLIVTQGLKRSGLTI</sequence>
<dbReference type="SUPFAM" id="SSF81665">
    <property type="entry name" value="Calcium ATPase, transmembrane domain M"/>
    <property type="match status" value="1"/>
</dbReference>
<dbReference type="Pfam" id="PF13246">
    <property type="entry name" value="Cation_ATPase"/>
    <property type="match status" value="1"/>
</dbReference>
<dbReference type="SUPFAM" id="SSF81653">
    <property type="entry name" value="Calcium ATPase, transduction domain A"/>
    <property type="match status" value="1"/>
</dbReference>
<dbReference type="OrthoDB" id="1521937at2"/>
<keyword evidence="7" id="KW-1278">Translocase</keyword>
<dbReference type="GO" id="GO:0016887">
    <property type="term" value="F:ATP hydrolysis activity"/>
    <property type="evidence" value="ECO:0007669"/>
    <property type="project" value="InterPro"/>
</dbReference>
<keyword evidence="4 10" id="KW-0812">Transmembrane</keyword>
<feature type="transmembrane region" description="Helical" evidence="10">
    <location>
        <begin position="790"/>
        <end position="807"/>
    </location>
</feature>
<dbReference type="InterPro" id="IPR044492">
    <property type="entry name" value="P_typ_ATPase_HD_dom"/>
</dbReference>
<proteinExistence type="inferred from homology"/>
<dbReference type="EMBL" id="FNUG01000003">
    <property type="protein sequence ID" value="SEE94922.1"/>
    <property type="molecule type" value="Genomic_DNA"/>
</dbReference>
<dbReference type="GO" id="GO:0005886">
    <property type="term" value="C:plasma membrane"/>
    <property type="evidence" value="ECO:0007669"/>
    <property type="project" value="UniProtKB-SubCell"/>
</dbReference>
<dbReference type="InterPro" id="IPR023214">
    <property type="entry name" value="HAD_sf"/>
</dbReference>
<feature type="transmembrane region" description="Helical" evidence="10">
    <location>
        <begin position="276"/>
        <end position="296"/>
    </location>
</feature>
<reference evidence="12 13" key="1">
    <citation type="submission" date="2016-10" db="EMBL/GenBank/DDBJ databases">
        <authorList>
            <person name="de Groot N.N."/>
        </authorList>
    </citation>
    <scope>NUCLEOTIDE SEQUENCE [LARGE SCALE GENOMIC DNA]</scope>
    <source>
        <strain evidence="12 13">DSM 23553</strain>
    </source>
</reference>
<dbReference type="InterPro" id="IPR036412">
    <property type="entry name" value="HAD-like_sf"/>
</dbReference>
<evidence type="ECO:0000256" key="2">
    <source>
        <dbReference type="ARBA" id="ARBA00005675"/>
    </source>
</evidence>
<dbReference type="SFLD" id="SFLDG00002">
    <property type="entry name" value="C1.7:_P-type_atpase_like"/>
    <property type="match status" value="1"/>
</dbReference>
<protein>
    <submittedName>
        <fullName evidence="12">Ca2+-transporting ATPase</fullName>
    </submittedName>
</protein>
<feature type="transmembrane region" description="Helical" evidence="10">
    <location>
        <begin position="857"/>
        <end position="875"/>
    </location>
</feature>
<evidence type="ECO:0000256" key="8">
    <source>
        <dbReference type="ARBA" id="ARBA00022989"/>
    </source>
</evidence>
<dbReference type="AlphaFoldDB" id="A0A1H5MZZ0"/>
<organism evidence="12 13">
    <name type="scientific">Salinimicrobium catena</name>
    <dbReference type="NCBI Taxonomy" id="390640"/>
    <lineage>
        <taxon>Bacteria</taxon>
        <taxon>Pseudomonadati</taxon>
        <taxon>Bacteroidota</taxon>
        <taxon>Flavobacteriia</taxon>
        <taxon>Flavobacteriales</taxon>
        <taxon>Flavobacteriaceae</taxon>
        <taxon>Salinimicrobium</taxon>
    </lineage>
</organism>
<dbReference type="Gene3D" id="3.40.1110.10">
    <property type="entry name" value="Calcium-transporting ATPase, cytoplasmic domain N"/>
    <property type="match status" value="1"/>
</dbReference>
<evidence type="ECO:0000256" key="9">
    <source>
        <dbReference type="ARBA" id="ARBA00023136"/>
    </source>
</evidence>
<keyword evidence="6" id="KW-0067">ATP-binding</keyword>
<dbReference type="Pfam" id="PF00122">
    <property type="entry name" value="E1-E2_ATPase"/>
    <property type="match status" value="1"/>
</dbReference>
<keyword evidence="9 10" id="KW-0472">Membrane</keyword>
<dbReference type="InterPro" id="IPR008250">
    <property type="entry name" value="ATPase_P-typ_transduc_dom_A_sf"/>
</dbReference>
<evidence type="ECO:0000313" key="13">
    <source>
        <dbReference type="Proteomes" id="UP000199448"/>
    </source>
</evidence>
<comment type="similarity">
    <text evidence="2">Belongs to the cation transport ATPase (P-type) (TC 3.A.3) family. Type IIA subfamily.</text>
</comment>
<evidence type="ECO:0000256" key="1">
    <source>
        <dbReference type="ARBA" id="ARBA00004651"/>
    </source>
</evidence>
<name>A0A1H5MZZ0_9FLAO</name>
<evidence type="ECO:0000256" key="10">
    <source>
        <dbReference type="SAM" id="Phobius"/>
    </source>
</evidence>
<dbReference type="Proteomes" id="UP000199448">
    <property type="component" value="Unassembled WGS sequence"/>
</dbReference>
<evidence type="ECO:0000256" key="4">
    <source>
        <dbReference type="ARBA" id="ARBA00022692"/>
    </source>
</evidence>
<comment type="subcellular location">
    <subcellularLocation>
        <location evidence="1">Cell membrane</location>
        <topology evidence="1">Multi-pass membrane protein</topology>
    </subcellularLocation>
</comment>
<dbReference type="InterPro" id="IPR018303">
    <property type="entry name" value="ATPase_P-typ_P_site"/>
</dbReference>
<dbReference type="STRING" id="390640.SAMN04488034_103231"/>
<dbReference type="Pfam" id="PF00689">
    <property type="entry name" value="Cation_ATPase_C"/>
    <property type="match status" value="1"/>
</dbReference>
<dbReference type="SUPFAM" id="SSF81660">
    <property type="entry name" value="Metal cation-transporting ATPase, ATP-binding domain N"/>
    <property type="match status" value="1"/>
</dbReference>
<dbReference type="InterPro" id="IPR059000">
    <property type="entry name" value="ATPase_P-type_domA"/>
</dbReference>
<gene>
    <name evidence="12" type="ORF">SAMN04488034_103231</name>
</gene>
<dbReference type="NCBIfam" id="TIGR01494">
    <property type="entry name" value="ATPase_P-type"/>
    <property type="match status" value="2"/>
</dbReference>
<dbReference type="PANTHER" id="PTHR43294:SF21">
    <property type="entry name" value="CATION TRANSPORTING ATPASE"/>
    <property type="match status" value="1"/>
</dbReference>
<keyword evidence="3" id="KW-1003">Cell membrane</keyword>
<dbReference type="RefSeq" id="WP_093113171.1">
    <property type="nucleotide sequence ID" value="NZ_FNGG01000003.1"/>
</dbReference>
<dbReference type="InterPro" id="IPR023299">
    <property type="entry name" value="ATPase_P-typ_cyto_dom_N"/>
</dbReference>
<feature type="transmembrane region" description="Helical" evidence="10">
    <location>
        <begin position="754"/>
        <end position="778"/>
    </location>
</feature>
<dbReference type="PRINTS" id="PR00120">
    <property type="entry name" value="HATPASE"/>
</dbReference>
<keyword evidence="13" id="KW-1185">Reference proteome</keyword>
<dbReference type="SFLD" id="SFLDF00027">
    <property type="entry name" value="p-type_atpase"/>
    <property type="match status" value="1"/>
</dbReference>
<keyword evidence="8 10" id="KW-1133">Transmembrane helix</keyword>
<keyword evidence="5" id="KW-0547">Nucleotide-binding</keyword>
<dbReference type="SUPFAM" id="SSF56784">
    <property type="entry name" value="HAD-like"/>
    <property type="match status" value="1"/>
</dbReference>
<feature type="transmembrane region" description="Helical" evidence="10">
    <location>
        <begin position="823"/>
        <end position="845"/>
    </location>
</feature>